<accession>A0ABQ9F7K9</accession>
<name>A0ABQ9F7K9_TEGGR</name>
<reference evidence="1 2" key="1">
    <citation type="submission" date="2022-12" db="EMBL/GenBank/DDBJ databases">
        <title>Chromosome-level genome of Tegillarca granosa.</title>
        <authorList>
            <person name="Kim J."/>
        </authorList>
    </citation>
    <scope>NUCLEOTIDE SEQUENCE [LARGE SCALE GENOMIC DNA]</scope>
    <source>
        <strain evidence="1">Teg-2019</strain>
        <tissue evidence="1">Adductor muscle</tissue>
    </source>
</reference>
<dbReference type="EMBL" id="JARBDR010000375">
    <property type="protein sequence ID" value="KAJ8313373.1"/>
    <property type="molecule type" value="Genomic_DNA"/>
</dbReference>
<sequence>MSNIEDVSLKEFHYCIICKQVFPSNVDMFCCGTTNCEGLRYKGPLSSQQKKGRQPLQCFLFTDIKEQLTDLLQTPGIWDDIQFNREASFERKNNGSKELTDITDGASYRAMMGDGLFLDRTKNNLTAIFNTDGVSLYSSSKIELWPIFLAINELSPMLRFARENILLMGLWQGKGKPPFQSFLKIFSEEMNTIYNDGVEVTIEEETYTVKLSVLCCITDLPAKAETLNMSYFNGEYACITCTEPGLTVAQGKGHTKCFPYRNAESRYSRRSDESIIINMNEGSNIKRSKGFKGMSELANLQSYNIVDGTVPDYMRMKNIKPPSNIERLPRDLEKHYQHFKATELQTWLLYYSIPCVRGFLEEEYMKNLVCFAEAIYILLGDSITPTSLEHAVDLLNQFYASFQRLDLKKTTSWKVTIEATNCDVAGATKKLGNSENWVKEQIALFQQNTCITNATKVDRIMVNNKKYCSEGYSRMQKRICNIVRYSGDKIGAIKYFVLCENFVYAVLKNMERIHSSQIPGAPVVSHLIPVKFSENLDLVMVDVEELCEVLVFIDTRIQANSVDPYYVCRLPNKYEFHLEYMKNLLVQKEL</sequence>
<proteinExistence type="predicted"/>
<dbReference type="Pfam" id="PF02992">
    <property type="entry name" value="Transposase_21"/>
    <property type="match status" value="1"/>
</dbReference>
<dbReference type="InterPro" id="IPR004242">
    <property type="entry name" value="Transposase_21"/>
</dbReference>
<gene>
    <name evidence="1" type="ORF">KUTeg_009077</name>
</gene>
<evidence type="ECO:0000313" key="1">
    <source>
        <dbReference type="EMBL" id="KAJ8313373.1"/>
    </source>
</evidence>
<keyword evidence="2" id="KW-1185">Reference proteome</keyword>
<dbReference type="Proteomes" id="UP001217089">
    <property type="component" value="Unassembled WGS sequence"/>
</dbReference>
<protein>
    <submittedName>
        <fullName evidence="1">Uncharacterized protein</fullName>
    </submittedName>
</protein>
<evidence type="ECO:0000313" key="2">
    <source>
        <dbReference type="Proteomes" id="UP001217089"/>
    </source>
</evidence>
<comment type="caution">
    <text evidence="1">The sequence shown here is derived from an EMBL/GenBank/DDBJ whole genome shotgun (WGS) entry which is preliminary data.</text>
</comment>
<organism evidence="1 2">
    <name type="scientific">Tegillarca granosa</name>
    <name type="common">Malaysian cockle</name>
    <name type="synonym">Anadara granosa</name>
    <dbReference type="NCBI Taxonomy" id="220873"/>
    <lineage>
        <taxon>Eukaryota</taxon>
        <taxon>Metazoa</taxon>
        <taxon>Spiralia</taxon>
        <taxon>Lophotrochozoa</taxon>
        <taxon>Mollusca</taxon>
        <taxon>Bivalvia</taxon>
        <taxon>Autobranchia</taxon>
        <taxon>Pteriomorphia</taxon>
        <taxon>Arcoida</taxon>
        <taxon>Arcoidea</taxon>
        <taxon>Arcidae</taxon>
        <taxon>Tegillarca</taxon>
    </lineage>
</organism>
<dbReference type="PANTHER" id="PTHR46579">
    <property type="entry name" value="F5/8 TYPE C DOMAIN-CONTAINING PROTEIN-RELATED"/>
    <property type="match status" value="1"/>
</dbReference>
<dbReference type="PANTHER" id="PTHR46579:SF1">
    <property type="entry name" value="F5_8 TYPE C DOMAIN-CONTAINING PROTEIN"/>
    <property type="match status" value="1"/>
</dbReference>